<evidence type="ECO:0000256" key="2">
    <source>
        <dbReference type="SAM" id="SignalP"/>
    </source>
</evidence>
<reference evidence="4" key="1">
    <citation type="submission" date="2020-03" db="EMBL/GenBank/DDBJ databases">
        <title>Psychroflexus Maritimus sp. nov., isolate from marine sediment.</title>
        <authorList>
            <person name="Zhong Y.-L."/>
        </authorList>
    </citation>
    <scope>NUCLEOTIDE SEQUENCE</scope>
    <source>
        <strain evidence="4">C1</strain>
    </source>
</reference>
<evidence type="ECO:0000256" key="1">
    <source>
        <dbReference type="ARBA" id="ARBA00022729"/>
    </source>
</evidence>
<name>A0A967E5I5_9FLAO</name>
<feature type="signal peptide" evidence="2">
    <location>
        <begin position="1"/>
        <end position="20"/>
    </location>
</feature>
<dbReference type="InterPro" id="IPR026444">
    <property type="entry name" value="Secre_tail"/>
</dbReference>
<dbReference type="Pfam" id="PF18962">
    <property type="entry name" value="Por_Secre_tail"/>
    <property type="match status" value="1"/>
</dbReference>
<evidence type="ECO:0000313" key="4">
    <source>
        <dbReference type="EMBL" id="NGZ88731.1"/>
    </source>
</evidence>
<sequence>MKTKLLIAFMALFICHLGHAQITDGSVAPDFTVDDIFGNTHHLQSYLDDDKTVILNISATWCGPCWNYKQTGFFKDFYYSHGPEGSDEVVILYVEGSAEAEDAVDLLYGIGSPTIGNWVEGTPYPIIASQAIAQSYQITYFPTVYRICPDGFVYEMGQLNREGIENNINSNCASVNLSNSDNHVSVEIGGIEVCEDGETTSVQAEITNQGNTVTSIEVEVNVNGTVETVNETVNLDKWDSTLVNFDVEANEGDLVFAEVVSVNNTLPHNSDVAQSENTEVQVSSPTGRDIEVHVYTDNYPGEISWNILDEAGNAVISGGPYEEGPEDFGGGGPDALTTKIHDVLLPAGEQCFSIELLDSYGDGWSLSGNFDAGIEIFYEGQSVYKEIVGDFGSEILFNRAMKHLTTMNTNDFTLETIEVYPNPSNGAFNVSSSESFDVNVFDIQGKKVYSQKNMSSSSKIQINQSSGVYIAEFTAGNKKTTKKLIIK</sequence>
<dbReference type="PROSITE" id="PS51352">
    <property type="entry name" value="THIOREDOXIN_2"/>
    <property type="match status" value="1"/>
</dbReference>
<keyword evidence="1 2" id="KW-0732">Signal</keyword>
<accession>A0A967E5I5</accession>
<keyword evidence="5" id="KW-1185">Reference proteome</keyword>
<evidence type="ECO:0000313" key="5">
    <source>
        <dbReference type="Proteomes" id="UP000643701"/>
    </source>
</evidence>
<evidence type="ECO:0000259" key="3">
    <source>
        <dbReference type="PROSITE" id="PS51352"/>
    </source>
</evidence>
<feature type="chain" id="PRO_5036845607" evidence="2">
    <location>
        <begin position="21"/>
        <end position="487"/>
    </location>
</feature>
<gene>
    <name evidence="4" type="ORF">G7034_00510</name>
</gene>
<protein>
    <submittedName>
        <fullName evidence="4">T9SS type A sorting domain-containing protein</fullName>
    </submittedName>
</protein>
<proteinExistence type="predicted"/>
<dbReference type="RefSeq" id="WP_166398997.1">
    <property type="nucleotide sequence ID" value="NZ_JAANAS010000001.1"/>
</dbReference>
<organism evidence="4 5">
    <name type="scientific">Psychroflexus maritimus</name>
    <dbReference type="NCBI Taxonomy" id="2714865"/>
    <lineage>
        <taxon>Bacteria</taxon>
        <taxon>Pseudomonadati</taxon>
        <taxon>Bacteroidota</taxon>
        <taxon>Flavobacteriia</taxon>
        <taxon>Flavobacteriales</taxon>
        <taxon>Flavobacteriaceae</taxon>
        <taxon>Psychroflexus</taxon>
    </lineage>
</organism>
<dbReference type="InterPro" id="IPR013766">
    <property type="entry name" value="Thioredoxin_domain"/>
</dbReference>
<dbReference type="AlphaFoldDB" id="A0A967E5I5"/>
<dbReference type="Proteomes" id="UP000643701">
    <property type="component" value="Unassembled WGS sequence"/>
</dbReference>
<dbReference type="SUPFAM" id="SSF52833">
    <property type="entry name" value="Thioredoxin-like"/>
    <property type="match status" value="1"/>
</dbReference>
<dbReference type="EMBL" id="JAANAS010000001">
    <property type="protein sequence ID" value="NGZ88731.1"/>
    <property type="molecule type" value="Genomic_DNA"/>
</dbReference>
<dbReference type="Gene3D" id="3.40.30.10">
    <property type="entry name" value="Glutaredoxin"/>
    <property type="match status" value="1"/>
</dbReference>
<dbReference type="NCBIfam" id="TIGR04183">
    <property type="entry name" value="Por_Secre_tail"/>
    <property type="match status" value="1"/>
</dbReference>
<feature type="domain" description="Thioredoxin" evidence="3">
    <location>
        <begin position="22"/>
        <end position="173"/>
    </location>
</feature>
<comment type="caution">
    <text evidence="4">The sequence shown here is derived from an EMBL/GenBank/DDBJ whole genome shotgun (WGS) entry which is preliminary data.</text>
</comment>
<dbReference type="InterPro" id="IPR036249">
    <property type="entry name" value="Thioredoxin-like_sf"/>
</dbReference>